<dbReference type="PANTHER" id="PTHR32166:SF105">
    <property type="entry name" value="HAT DIMERIZATION DOMAIN-CONTAINING PROTEIN"/>
    <property type="match status" value="1"/>
</dbReference>
<dbReference type="InterPro" id="IPR007021">
    <property type="entry name" value="DUF659"/>
</dbReference>
<dbReference type="Pfam" id="PF04937">
    <property type="entry name" value="DUF659"/>
    <property type="match status" value="1"/>
</dbReference>
<comment type="caution">
    <text evidence="3">The sequence shown here is derived from an EMBL/GenBank/DDBJ whole genome shotgun (WGS) entry which is preliminary data.</text>
</comment>
<evidence type="ECO:0000313" key="4">
    <source>
        <dbReference type="Proteomes" id="UP000288805"/>
    </source>
</evidence>
<proteinExistence type="predicted"/>
<feature type="region of interest" description="Disordered" evidence="1">
    <location>
        <begin position="1"/>
        <end position="33"/>
    </location>
</feature>
<feature type="compositionally biased region" description="Basic and acidic residues" evidence="1">
    <location>
        <begin position="1"/>
        <end position="21"/>
    </location>
</feature>
<feature type="compositionally biased region" description="Basic and acidic residues" evidence="1">
    <location>
        <begin position="518"/>
        <end position="530"/>
    </location>
</feature>
<evidence type="ECO:0000259" key="2">
    <source>
        <dbReference type="Pfam" id="PF04937"/>
    </source>
</evidence>
<evidence type="ECO:0000313" key="3">
    <source>
        <dbReference type="EMBL" id="RVW76046.1"/>
    </source>
</evidence>
<name>A0A438GV15_VITVI</name>
<dbReference type="PANTHER" id="PTHR32166">
    <property type="entry name" value="OSJNBA0013A04.12 PROTEIN"/>
    <property type="match status" value="1"/>
</dbReference>
<gene>
    <name evidence="3" type="ORF">CK203_055292</name>
</gene>
<dbReference type="AlphaFoldDB" id="A0A438GV15"/>
<dbReference type="EMBL" id="QGNW01000336">
    <property type="protein sequence ID" value="RVW76046.1"/>
    <property type="molecule type" value="Genomic_DNA"/>
</dbReference>
<protein>
    <recommendedName>
        <fullName evidence="2">DUF659 domain-containing protein</fullName>
    </recommendedName>
</protein>
<dbReference type="SUPFAM" id="SSF53098">
    <property type="entry name" value="Ribonuclease H-like"/>
    <property type="match status" value="1"/>
</dbReference>
<reference evidence="3 4" key="1">
    <citation type="journal article" date="2018" name="PLoS Genet.">
        <title>Population sequencing reveals clonal diversity and ancestral inbreeding in the grapevine cultivar Chardonnay.</title>
        <authorList>
            <person name="Roach M.J."/>
            <person name="Johnson D.L."/>
            <person name="Bohlmann J."/>
            <person name="van Vuuren H.J."/>
            <person name="Jones S.J."/>
            <person name="Pretorius I.S."/>
            <person name="Schmidt S.A."/>
            <person name="Borneman A.R."/>
        </authorList>
    </citation>
    <scope>NUCLEOTIDE SEQUENCE [LARGE SCALE GENOMIC DNA]</scope>
    <source>
        <strain evidence="4">cv. Chardonnay</strain>
        <tissue evidence="3">Leaf</tissue>
    </source>
</reference>
<dbReference type="Proteomes" id="UP000288805">
    <property type="component" value="Unassembled WGS sequence"/>
</dbReference>
<feature type="compositionally biased region" description="Gly residues" evidence="1">
    <location>
        <begin position="555"/>
        <end position="583"/>
    </location>
</feature>
<dbReference type="InterPro" id="IPR012337">
    <property type="entry name" value="RNaseH-like_sf"/>
</dbReference>
<evidence type="ECO:0000256" key="1">
    <source>
        <dbReference type="SAM" id="MobiDB-lite"/>
    </source>
</evidence>
<sequence length="749" mass="85761">MKQAMKESRRIFEECGQEHQKGGSSSQPSNARIKRGLTRSFSVREGASIPPKGIDPYMFLSKQKSIKSLFSTEGVKKVGKAISKFFLFNAIPFNAADSGPYYQSMIDTIVEAGPSIKDPTGYQIRNTYLEEEVQELEVYITTLKAKWPIYGCTIMCDGWSSRTRKPIINFMIYCDRSMIYHSSVDTTNITKTVDYIFSLKDKVVEEVGEENVVQVVTDNEASFKTAGMLLMEKRKHLFWSPCTAHCIDLMLEDIGSMKQIKETLNQAKMITGFIYNSLKVVNLMKVFTKDRDLLRPGITRFATKFISLESLIRYEADLKRMCTTNEWREFNKDRSRKSVRDKVSNLILTDRFWKKVGEVQTIMEPLVKVLKLVDQDKKPTLSIIYEAMDRAKLAIKASVKQWEKYWEVVDRRWEGQLHRHLHAAAYFLNPMFQYSKHLSNHSEIKVGLKEVIKRLELDLDRQAIAINKVKLFVDGQGEFRSALTKKTINQSLSDEWIREGEEPILSSDNFDWLNKGLPTKEGKERDVDSRRKGKASRTISSSSSSDDGNNKGSRRGGGTSGGNRGVGGTSEGTGGDGSTGGGYVSQVDPDMSWAQRGENYYATQDTDHGYRPGIWEQRKHLERLTTFPSDDDYSSGHDYHRSDHHRIDEHLQNLGIGSRPYFIGLDDRSYHNFRDRDSSSSTFSRNDFNQFPMMHSRRDIQILEHELVTHMDMINLLVAIALLIEVLDTIKLVLILNSLRNHIFLIMDH</sequence>
<feature type="domain" description="DUF659" evidence="2">
    <location>
        <begin position="119"/>
        <end position="270"/>
    </location>
</feature>
<organism evidence="3 4">
    <name type="scientific">Vitis vinifera</name>
    <name type="common">Grape</name>
    <dbReference type="NCBI Taxonomy" id="29760"/>
    <lineage>
        <taxon>Eukaryota</taxon>
        <taxon>Viridiplantae</taxon>
        <taxon>Streptophyta</taxon>
        <taxon>Embryophyta</taxon>
        <taxon>Tracheophyta</taxon>
        <taxon>Spermatophyta</taxon>
        <taxon>Magnoliopsida</taxon>
        <taxon>eudicotyledons</taxon>
        <taxon>Gunneridae</taxon>
        <taxon>Pentapetalae</taxon>
        <taxon>rosids</taxon>
        <taxon>Vitales</taxon>
        <taxon>Vitaceae</taxon>
        <taxon>Viteae</taxon>
        <taxon>Vitis</taxon>
    </lineage>
</organism>
<feature type="region of interest" description="Disordered" evidence="1">
    <location>
        <begin position="508"/>
        <end position="589"/>
    </location>
</feature>
<accession>A0A438GV15</accession>
<feature type="compositionally biased region" description="Low complexity" evidence="1">
    <location>
        <begin position="540"/>
        <end position="551"/>
    </location>
</feature>